<dbReference type="PANTHER" id="PTHR46889">
    <property type="entry name" value="TRANSPOSASE INSF FOR INSERTION SEQUENCE IS3B-RELATED"/>
    <property type="match status" value="1"/>
</dbReference>
<gene>
    <name evidence="2" type="ORF">ACFQGD_12605</name>
</gene>
<name>A0ABW2BY81_9PSEU</name>
<dbReference type="Pfam" id="PF13683">
    <property type="entry name" value="rve_3"/>
    <property type="match status" value="1"/>
</dbReference>
<evidence type="ECO:0000313" key="3">
    <source>
        <dbReference type="Proteomes" id="UP001596337"/>
    </source>
</evidence>
<dbReference type="InterPro" id="IPR050900">
    <property type="entry name" value="Transposase_IS3/IS150/IS904"/>
</dbReference>
<proteinExistence type="predicted"/>
<dbReference type="InterPro" id="IPR012337">
    <property type="entry name" value="RNaseH-like_sf"/>
</dbReference>
<organism evidence="2 3">
    <name type="scientific">Haloechinothrix salitolerans</name>
    <dbReference type="NCBI Taxonomy" id="926830"/>
    <lineage>
        <taxon>Bacteria</taxon>
        <taxon>Bacillati</taxon>
        <taxon>Actinomycetota</taxon>
        <taxon>Actinomycetes</taxon>
        <taxon>Pseudonocardiales</taxon>
        <taxon>Pseudonocardiaceae</taxon>
        <taxon>Haloechinothrix</taxon>
    </lineage>
</organism>
<dbReference type="RefSeq" id="WP_390183551.1">
    <property type="nucleotide sequence ID" value="NZ_BAABLA010000016.1"/>
</dbReference>
<comment type="caution">
    <text evidence="2">The sequence shown here is derived from an EMBL/GenBank/DDBJ whole genome shotgun (WGS) entry which is preliminary data.</text>
</comment>
<accession>A0ABW2BY81</accession>
<protein>
    <submittedName>
        <fullName evidence="2">IS3 family transposase</fullName>
    </submittedName>
</protein>
<dbReference type="InterPro" id="IPR001584">
    <property type="entry name" value="Integrase_cat-core"/>
</dbReference>
<dbReference type="SUPFAM" id="SSF53098">
    <property type="entry name" value="Ribonuclease H-like"/>
    <property type="match status" value="1"/>
</dbReference>
<reference evidence="3" key="1">
    <citation type="journal article" date="2019" name="Int. J. Syst. Evol. Microbiol.">
        <title>The Global Catalogue of Microorganisms (GCM) 10K type strain sequencing project: providing services to taxonomists for standard genome sequencing and annotation.</title>
        <authorList>
            <consortium name="The Broad Institute Genomics Platform"/>
            <consortium name="The Broad Institute Genome Sequencing Center for Infectious Disease"/>
            <person name="Wu L."/>
            <person name="Ma J."/>
        </authorList>
    </citation>
    <scope>NUCLEOTIDE SEQUENCE [LARGE SCALE GENOMIC DNA]</scope>
    <source>
        <strain evidence="3">KCTC 32255</strain>
    </source>
</reference>
<dbReference type="EMBL" id="JBHSXX010000001">
    <property type="protein sequence ID" value="MFC6867987.1"/>
    <property type="molecule type" value="Genomic_DNA"/>
</dbReference>
<sequence>MESSPVKVRRQRENCTKRGLVPSLALSFFSTLEHEMLSRHHFTTRKEARQVIVERVVDFYNRRRRHSSCGMMSPIDYETTAAQRAA</sequence>
<keyword evidence="3" id="KW-1185">Reference proteome</keyword>
<feature type="domain" description="Integrase catalytic" evidence="1">
    <location>
        <begin position="27"/>
        <end position="74"/>
    </location>
</feature>
<dbReference type="PANTHER" id="PTHR46889:SF4">
    <property type="entry name" value="TRANSPOSASE INSO FOR INSERTION SEQUENCE ELEMENT IS911B-RELATED"/>
    <property type="match status" value="1"/>
</dbReference>
<evidence type="ECO:0000259" key="1">
    <source>
        <dbReference type="Pfam" id="PF13683"/>
    </source>
</evidence>
<dbReference type="Proteomes" id="UP001596337">
    <property type="component" value="Unassembled WGS sequence"/>
</dbReference>
<evidence type="ECO:0000313" key="2">
    <source>
        <dbReference type="EMBL" id="MFC6867987.1"/>
    </source>
</evidence>